<accession>A0A9X2MPT3</accession>
<reference evidence="1" key="1">
    <citation type="submission" date="2022-08" db="EMBL/GenBank/DDBJ databases">
        <title>The genomic sequence of strain Paenibacillus sp. SCIV0701.</title>
        <authorList>
            <person name="Zhao H."/>
        </authorList>
    </citation>
    <scope>NUCLEOTIDE SEQUENCE</scope>
    <source>
        <strain evidence="1">SCIV0701</strain>
    </source>
</reference>
<organism evidence="1 2">
    <name type="scientific">Paenibacillus soyae</name>
    <dbReference type="NCBI Taxonomy" id="2969249"/>
    <lineage>
        <taxon>Bacteria</taxon>
        <taxon>Bacillati</taxon>
        <taxon>Bacillota</taxon>
        <taxon>Bacilli</taxon>
        <taxon>Bacillales</taxon>
        <taxon>Paenibacillaceae</taxon>
        <taxon>Paenibacillus</taxon>
    </lineage>
</organism>
<dbReference type="RefSeq" id="WP_257444116.1">
    <property type="nucleotide sequence ID" value="NZ_JANIPJ010000004.1"/>
</dbReference>
<dbReference type="Proteomes" id="UP001141950">
    <property type="component" value="Unassembled WGS sequence"/>
</dbReference>
<sequence length="156" mass="17638">MRILLFSLIFLLASYTSMRPVLIEEDVVNMQVFSNTPRGECHSFDYVNASGKSVIKEVVGWINTSIPTEGTSEFGKYTVLMDIRMNDGKLFTIARAYSWEHGKLPNGYSYSSATPIEGEIVIRNGSETMRAKAPELYDWLENQWKHQVSGACLDKT</sequence>
<proteinExistence type="predicted"/>
<protein>
    <submittedName>
        <fullName evidence="1">Uncharacterized protein</fullName>
    </submittedName>
</protein>
<evidence type="ECO:0000313" key="2">
    <source>
        <dbReference type="Proteomes" id="UP001141950"/>
    </source>
</evidence>
<dbReference type="EMBL" id="JANIPJ010000004">
    <property type="protein sequence ID" value="MCR2803643.1"/>
    <property type="molecule type" value="Genomic_DNA"/>
</dbReference>
<comment type="caution">
    <text evidence="1">The sequence shown here is derived from an EMBL/GenBank/DDBJ whole genome shotgun (WGS) entry which is preliminary data.</text>
</comment>
<keyword evidence="2" id="KW-1185">Reference proteome</keyword>
<dbReference type="AlphaFoldDB" id="A0A9X2MPT3"/>
<evidence type="ECO:0000313" key="1">
    <source>
        <dbReference type="EMBL" id="MCR2803643.1"/>
    </source>
</evidence>
<name>A0A9X2MPT3_9BACL</name>
<gene>
    <name evidence="1" type="ORF">NQZ67_07060</name>
</gene>